<dbReference type="AlphaFoldDB" id="A0A6A6WQI0"/>
<dbReference type="EMBL" id="MU002482">
    <property type="protein sequence ID" value="KAF2786359.1"/>
    <property type="molecule type" value="Genomic_DNA"/>
</dbReference>
<feature type="compositionally biased region" description="Basic and acidic residues" evidence="1">
    <location>
        <begin position="545"/>
        <end position="555"/>
    </location>
</feature>
<dbReference type="PANTHER" id="PTHR42088">
    <property type="entry name" value="YALI0F10131P"/>
    <property type="match status" value="1"/>
</dbReference>
<gene>
    <name evidence="3" type="ORF">K505DRAFT_343874</name>
</gene>
<evidence type="ECO:0000313" key="3">
    <source>
        <dbReference type="EMBL" id="KAF2786359.1"/>
    </source>
</evidence>
<feature type="transmembrane region" description="Helical" evidence="2">
    <location>
        <begin position="42"/>
        <end position="62"/>
    </location>
</feature>
<sequence length="670" mass="72518">MGFQATPSRTTLMERSRVLIARATCTNDTDDGCRKPTETPTAVIIVAVAVPVVIAFVVFIYLHRRNLKKLREEDAKDKYRSDDFGMEGAGGGRKKGKKGPEMSLADTEKSMREGHGRGLSHEVASPYILPVGLHGSRESFHSLSRSMNDPHDPYRQVVFGKGDGASIRSESRSRHDNGSVYTTSSGGTDRNAMNNGLLKNAQRMSQSFPPRGESKGVPELKYPEAAAIPLSPLNPYHGTMSFPGPPPPARVASPPSSTRAAPEEMPSTYAAFKPMDPPAPPTQAPAQATPSPPLPRIQSQEAVVHEKPDTNSYLSNSSYGDAFQVTPPSPHNSHPPQGTNEDPLAPQPLRPHNDAHMGLGVENVGFNPNRLSMSVRPLPPDDPSDNPEQRANRIRSFYKEYFDDSKPEPVGGHAYNDYYEDYGSEYLDGAVFDSQSGAFIVAQPQVPYAQPVTRRAMTPPPRAPPRFRSNTAGNGPPRAGHMSGGSAASSPRFPPRNMSSMSGRLPPPRKPMAPPTPLSSLPTPAKLTEESMMFNPIDFAPPISYRDRQAGRRPDSPLGASRPYSPSVRSHTPLAGSYDDLAPMPSPHLLRKSGTFTALDFAPPPRFRDPGSNASDAGSIRSNRSGMSAAGRMAVRTGAYRVSRIPKEVVGTRDDIMASLRPTLDMTRPG</sequence>
<name>A0A6A6WQI0_9PLEO</name>
<feature type="compositionally biased region" description="Polar residues" evidence="1">
    <location>
        <begin position="310"/>
        <end position="319"/>
    </location>
</feature>
<organism evidence="3 4">
    <name type="scientific">Melanomma pulvis-pyrius CBS 109.77</name>
    <dbReference type="NCBI Taxonomy" id="1314802"/>
    <lineage>
        <taxon>Eukaryota</taxon>
        <taxon>Fungi</taxon>
        <taxon>Dikarya</taxon>
        <taxon>Ascomycota</taxon>
        <taxon>Pezizomycotina</taxon>
        <taxon>Dothideomycetes</taxon>
        <taxon>Pleosporomycetidae</taxon>
        <taxon>Pleosporales</taxon>
        <taxon>Melanommataceae</taxon>
        <taxon>Melanomma</taxon>
    </lineage>
</organism>
<keyword evidence="2" id="KW-1133">Transmembrane helix</keyword>
<keyword evidence="2" id="KW-0812">Transmembrane</keyword>
<accession>A0A6A6WQI0</accession>
<feature type="compositionally biased region" description="Polar residues" evidence="1">
    <location>
        <begin position="179"/>
        <end position="191"/>
    </location>
</feature>
<feature type="compositionally biased region" description="Polar residues" evidence="1">
    <location>
        <begin position="612"/>
        <end position="626"/>
    </location>
</feature>
<keyword evidence="2" id="KW-0472">Membrane</keyword>
<dbReference type="OrthoDB" id="5417135at2759"/>
<feature type="compositionally biased region" description="Pro residues" evidence="1">
    <location>
        <begin position="505"/>
        <end position="517"/>
    </location>
</feature>
<dbReference type="PANTHER" id="PTHR42088:SF1">
    <property type="entry name" value="YALI0F10131P"/>
    <property type="match status" value="1"/>
</dbReference>
<feature type="compositionally biased region" description="Low complexity" evidence="1">
    <location>
        <begin position="250"/>
        <end position="260"/>
    </location>
</feature>
<dbReference type="Proteomes" id="UP000799757">
    <property type="component" value="Unassembled WGS sequence"/>
</dbReference>
<feature type="region of interest" description="Disordered" evidence="1">
    <location>
        <begin position="600"/>
        <end position="630"/>
    </location>
</feature>
<feature type="region of interest" description="Disordered" evidence="1">
    <location>
        <begin position="140"/>
        <end position="159"/>
    </location>
</feature>
<feature type="region of interest" description="Disordered" evidence="1">
    <location>
        <begin position="538"/>
        <end position="579"/>
    </location>
</feature>
<feature type="region of interest" description="Disordered" evidence="1">
    <location>
        <begin position="452"/>
        <end position="524"/>
    </location>
</feature>
<proteinExistence type="predicted"/>
<evidence type="ECO:0000313" key="4">
    <source>
        <dbReference type="Proteomes" id="UP000799757"/>
    </source>
</evidence>
<evidence type="ECO:0000256" key="2">
    <source>
        <dbReference type="SAM" id="Phobius"/>
    </source>
</evidence>
<feature type="region of interest" description="Disordered" evidence="1">
    <location>
        <begin position="165"/>
        <end position="191"/>
    </location>
</feature>
<protein>
    <submittedName>
        <fullName evidence="3">Uncharacterized protein</fullName>
    </submittedName>
</protein>
<keyword evidence="4" id="KW-1185">Reference proteome</keyword>
<feature type="region of interest" description="Disordered" evidence="1">
    <location>
        <begin position="80"/>
        <end position="118"/>
    </location>
</feature>
<reference evidence="3" key="1">
    <citation type="journal article" date="2020" name="Stud. Mycol.">
        <title>101 Dothideomycetes genomes: a test case for predicting lifestyles and emergence of pathogens.</title>
        <authorList>
            <person name="Haridas S."/>
            <person name="Albert R."/>
            <person name="Binder M."/>
            <person name="Bloem J."/>
            <person name="Labutti K."/>
            <person name="Salamov A."/>
            <person name="Andreopoulos B."/>
            <person name="Baker S."/>
            <person name="Barry K."/>
            <person name="Bills G."/>
            <person name="Bluhm B."/>
            <person name="Cannon C."/>
            <person name="Castanera R."/>
            <person name="Culley D."/>
            <person name="Daum C."/>
            <person name="Ezra D."/>
            <person name="Gonzalez J."/>
            <person name="Henrissat B."/>
            <person name="Kuo A."/>
            <person name="Liang C."/>
            <person name="Lipzen A."/>
            <person name="Lutzoni F."/>
            <person name="Magnuson J."/>
            <person name="Mondo S."/>
            <person name="Nolan M."/>
            <person name="Ohm R."/>
            <person name="Pangilinan J."/>
            <person name="Park H.-J."/>
            <person name="Ramirez L."/>
            <person name="Alfaro M."/>
            <person name="Sun H."/>
            <person name="Tritt A."/>
            <person name="Yoshinaga Y."/>
            <person name="Zwiers L.-H."/>
            <person name="Turgeon B."/>
            <person name="Goodwin S."/>
            <person name="Spatafora J."/>
            <person name="Crous P."/>
            <person name="Grigoriev I."/>
        </authorList>
    </citation>
    <scope>NUCLEOTIDE SEQUENCE</scope>
    <source>
        <strain evidence="3">CBS 109.77</strain>
    </source>
</reference>
<feature type="region of interest" description="Disordered" evidence="1">
    <location>
        <begin position="237"/>
        <end position="392"/>
    </location>
</feature>
<feature type="compositionally biased region" description="Basic and acidic residues" evidence="1">
    <location>
        <begin position="106"/>
        <end position="118"/>
    </location>
</feature>
<evidence type="ECO:0000256" key="1">
    <source>
        <dbReference type="SAM" id="MobiDB-lite"/>
    </source>
</evidence>
<feature type="compositionally biased region" description="Polar residues" evidence="1">
    <location>
        <begin position="331"/>
        <end position="340"/>
    </location>
</feature>